<gene>
    <name evidence="1" type="ORF">M408DRAFT_27940</name>
</gene>
<reference evidence="2" key="2">
    <citation type="submission" date="2015-01" db="EMBL/GenBank/DDBJ databases">
        <title>Evolutionary Origins and Diversification of the Mycorrhizal Mutualists.</title>
        <authorList>
            <consortium name="DOE Joint Genome Institute"/>
            <consortium name="Mycorrhizal Genomics Consortium"/>
            <person name="Kohler A."/>
            <person name="Kuo A."/>
            <person name="Nagy L.G."/>
            <person name="Floudas D."/>
            <person name="Copeland A."/>
            <person name="Barry K.W."/>
            <person name="Cichocki N."/>
            <person name="Veneault-Fourrey C."/>
            <person name="LaButti K."/>
            <person name="Lindquist E.A."/>
            <person name="Lipzen A."/>
            <person name="Lundell T."/>
            <person name="Morin E."/>
            <person name="Murat C."/>
            <person name="Riley R."/>
            <person name="Ohm R."/>
            <person name="Sun H."/>
            <person name="Tunlid A."/>
            <person name="Henrissat B."/>
            <person name="Grigoriev I.V."/>
            <person name="Hibbett D.S."/>
            <person name="Martin F."/>
        </authorList>
    </citation>
    <scope>NUCLEOTIDE SEQUENCE [LARGE SCALE GENOMIC DNA]</scope>
    <source>
        <strain evidence="2">MAFF 305830</strain>
    </source>
</reference>
<dbReference type="EMBL" id="KN824338">
    <property type="protein sequence ID" value="KIM23377.1"/>
    <property type="molecule type" value="Genomic_DNA"/>
</dbReference>
<organism evidence="1 2">
    <name type="scientific">Serendipita vermifera MAFF 305830</name>
    <dbReference type="NCBI Taxonomy" id="933852"/>
    <lineage>
        <taxon>Eukaryota</taxon>
        <taxon>Fungi</taxon>
        <taxon>Dikarya</taxon>
        <taxon>Basidiomycota</taxon>
        <taxon>Agaricomycotina</taxon>
        <taxon>Agaricomycetes</taxon>
        <taxon>Sebacinales</taxon>
        <taxon>Serendipitaceae</taxon>
        <taxon>Serendipita</taxon>
    </lineage>
</organism>
<proteinExistence type="predicted"/>
<accession>A0A0C2X1J7</accession>
<dbReference type="HOGENOM" id="CLU_1620085_0_0_1"/>
<keyword evidence="2" id="KW-1185">Reference proteome</keyword>
<sequence>MQEITIPILKNSGSNIHSIYIHGEVFMPLPPLDIWELCPKLNRFGNGIDFIPPPPSDHPVHTYIAPNYLSDLRDFKAFHWPNLQRVIMDKNWADKKDIPEPRVSDAWSQMAAKRGVRIEDRNGHTWKEHILLTTESPAHSNEEDDTKMDIIWSEEDDTRMDASW</sequence>
<name>A0A0C2X1J7_SERVB</name>
<evidence type="ECO:0000313" key="2">
    <source>
        <dbReference type="Proteomes" id="UP000054097"/>
    </source>
</evidence>
<dbReference type="OrthoDB" id="3135357at2759"/>
<dbReference type="Proteomes" id="UP000054097">
    <property type="component" value="Unassembled WGS sequence"/>
</dbReference>
<dbReference type="AlphaFoldDB" id="A0A0C2X1J7"/>
<reference evidence="1 2" key="1">
    <citation type="submission" date="2014-04" db="EMBL/GenBank/DDBJ databases">
        <authorList>
            <consortium name="DOE Joint Genome Institute"/>
            <person name="Kuo A."/>
            <person name="Zuccaro A."/>
            <person name="Kohler A."/>
            <person name="Nagy L.G."/>
            <person name="Floudas D."/>
            <person name="Copeland A."/>
            <person name="Barry K.W."/>
            <person name="Cichocki N."/>
            <person name="Veneault-Fourrey C."/>
            <person name="LaButti K."/>
            <person name="Lindquist E.A."/>
            <person name="Lipzen A."/>
            <person name="Lundell T."/>
            <person name="Morin E."/>
            <person name="Murat C."/>
            <person name="Sun H."/>
            <person name="Tunlid A."/>
            <person name="Henrissat B."/>
            <person name="Grigoriev I.V."/>
            <person name="Hibbett D.S."/>
            <person name="Martin F."/>
            <person name="Nordberg H.P."/>
            <person name="Cantor M.N."/>
            <person name="Hua S.X."/>
        </authorList>
    </citation>
    <scope>NUCLEOTIDE SEQUENCE [LARGE SCALE GENOMIC DNA]</scope>
    <source>
        <strain evidence="1 2">MAFF 305830</strain>
    </source>
</reference>
<evidence type="ECO:0000313" key="1">
    <source>
        <dbReference type="EMBL" id="KIM23377.1"/>
    </source>
</evidence>
<protein>
    <submittedName>
        <fullName evidence="1">Uncharacterized protein</fullName>
    </submittedName>
</protein>